<keyword evidence="2" id="KW-1185">Reference proteome</keyword>
<dbReference type="EMBL" id="CAJVPU010059655">
    <property type="protein sequence ID" value="CAG8775716.1"/>
    <property type="molecule type" value="Genomic_DNA"/>
</dbReference>
<proteinExistence type="predicted"/>
<gene>
    <name evidence="1" type="ORF">DHETER_LOCUS16106</name>
</gene>
<organism evidence="1 2">
    <name type="scientific">Dentiscutata heterogama</name>
    <dbReference type="NCBI Taxonomy" id="1316150"/>
    <lineage>
        <taxon>Eukaryota</taxon>
        <taxon>Fungi</taxon>
        <taxon>Fungi incertae sedis</taxon>
        <taxon>Mucoromycota</taxon>
        <taxon>Glomeromycotina</taxon>
        <taxon>Glomeromycetes</taxon>
        <taxon>Diversisporales</taxon>
        <taxon>Gigasporaceae</taxon>
        <taxon>Dentiscutata</taxon>
    </lineage>
</organism>
<accession>A0ACA9R3J3</accession>
<name>A0ACA9R3J3_9GLOM</name>
<reference evidence="1" key="1">
    <citation type="submission" date="2021-06" db="EMBL/GenBank/DDBJ databases">
        <authorList>
            <person name="Kallberg Y."/>
            <person name="Tangrot J."/>
            <person name="Rosling A."/>
        </authorList>
    </citation>
    <scope>NUCLEOTIDE SEQUENCE</scope>
    <source>
        <strain evidence="1">IL203A</strain>
    </source>
</reference>
<dbReference type="Proteomes" id="UP000789702">
    <property type="component" value="Unassembled WGS sequence"/>
</dbReference>
<evidence type="ECO:0000313" key="2">
    <source>
        <dbReference type="Proteomes" id="UP000789702"/>
    </source>
</evidence>
<feature type="non-terminal residue" evidence="1">
    <location>
        <position position="43"/>
    </location>
</feature>
<evidence type="ECO:0000313" key="1">
    <source>
        <dbReference type="EMBL" id="CAG8775716.1"/>
    </source>
</evidence>
<feature type="non-terminal residue" evidence="1">
    <location>
        <position position="1"/>
    </location>
</feature>
<protein>
    <submittedName>
        <fullName evidence="1">4316_t:CDS:1</fullName>
    </submittedName>
</protein>
<comment type="caution">
    <text evidence="1">The sequence shown here is derived from an EMBL/GenBank/DDBJ whole genome shotgun (WGS) entry which is preliminary data.</text>
</comment>
<sequence>HTTINIKQAIMQVLDQAKITEKLLGITTDNAQSMIVAGLEPKQ</sequence>